<gene>
    <name evidence="2" type="ORF">GKO46_13155</name>
    <name evidence="3" type="ORF">GKO48_12800</name>
</gene>
<sequence length="163" mass="17007">MVTLSGAGHYGGSEISAVPTVLLGLAAVAYAMFWYNFALVADRYRGLQSRLGFTVSVVGLLSTAAPFAKIDALSLLGWVGLGVAMIIVAFAILKARLLPDGFAWLSAILGFVTIIAGITGDTSDIGTGSVYVLLVWVISISALFIGWGSAEDDGMDVLERSSE</sequence>
<reference evidence="4" key="3">
    <citation type="submission" date="2023-06" db="EMBL/GenBank/DDBJ databases">
        <title>Pangenomics reveal diversification of enzyme families and niche specialization in globally abundant SAR202 bacteria.</title>
        <authorList>
            <person name="Saw J.H.W."/>
        </authorList>
    </citation>
    <scope>NUCLEOTIDE SEQUENCE [LARGE SCALE GENOMIC DNA]</scope>
    <source>
        <strain evidence="4">JH1073</strain>
    </source>
</reference>
<dbReference type="EMBL" id="WMBE01000006">
    <property type="protein sequence ID" value="MDG0868010.1"/>
    <property type="molecule type" value="Genomic_DNA"/>
</dbReference>
<reference evidence="4 5" key="1">
    <citation type="submission" date="2019-11" db="EMBL/GenBank/DDBJ databases">
        <authorList>
            <person name="Cho J.-C."/>
        </authorList>
    </citation>
    <scope>NUCLEOTIDE SEQUENCE [LARGE SCALE GENOMIC DNA]</scope>
    <source>
        <strain evidence="3 4">JH1073</strain>
        <strain evidence="2 5">JH702</strain>
    </source>
</reference>
<protein>
    <submittedName>
        <fullName evidence="3">Uncharacterized protein</fullName>
    </submittedName>
</protein>
<evidence type="ECO:0000313" key="4">
    <source>
        <dbReference type="Proteomes" id="UP001219901"/>
    </source>
</evidence>
<feature type="transmembrane region" description="Helical" evidence="1">
    <location>
        <begin position="102"/>
        <end position="118"/>
    </location>
</feature>
<feature type="transmembrane region" description="Helical" evidence="1">
    <location>
        <begin position="20"/>
        <end position="39"/>
    </location>
</feature>
<keyword evidence="1" id="KW-1133">Transmembrane helix</keyword>
<dbReference type="RefSeq" id="WP_342826937.1">
    <property type="nucleotide sequence ID" value="NZ_CP046146.1"/>
</dbReference>
<evidence type="ECO:0000313" key="5">
    <source>
        <dbReference type="Proteomes" id="UP001321249"/>
    </source>
</evidence>
<dbReference type="Proteomes" id="UP001321249">
    <property type="component" value="Unassembled WGS sequence"/>
</dbReference>
<feature type="transmembrane region" description="Helical" evidence="1">
    <location>
        <begin position="75"/>
        <end position="93"/>
    </location>
</feature>
<feature type="transmembrane region" description="Helical" evidence="1">
    <location>
        <begin position="130"/>
        <end position="150"/>
    </location>
</feature>
<dbReference type="Proteomes" id="UP001219901">
    <property type="component" value="Chromosome"/>
</dbReference>
<reference evidence="3" key="2">
    <citation type="journal article" date="2023" name="Nat. Commun.">
        <title>Cultivation of marine bacteria of the SAR202 clade.</title>
        <authorList>
            <person name="Lim Y."/>
            <person name="Seo J.H."/>
            <person name="Giovannoni S.J."/>
            <person name="Kang I."/>
            <person name="Cho J.C."/>
        </authorList>
    </citation>
    <scope>NUCLEOTIDE SEQUENCE</scope>
    <source>
        <strain evidence="3">JH1073</strain>
    </source>
</reference>
<keyword evidence="1" id="KW-0812">Transmembrane</keyword>
<proteinExistence type="predicted"/>
<accession>A0AAJ6CSP1</accession>
<dbReference type="AlphaFoldDB" id="A0AAJ6CSP1"/>
<keyword evidence="1" id="KW-0472">Membrane</keyword>
<organism evidence="3 4">
    <name type="scientific">Candidatus Lucifugimonas marina</name>
    <dbReference type="NCBI Taxonomy" id="3038979"/>
    <lineage>
        <taxon>Bacteria</taxon>
        <taxon>Bacillati</taxon>
        <taxon>Chloroflexota</taxon>
        <taxon>Dehalococcoidia</taxon>
        <taxon>SAR202 cluster</taxon>
        <taxon>Candidatus Lucifugimonadales</taxon>
        <taxon>Candidatus Lucifugimonadaceae</taxon>
        <taxon>Candidatus Lucifugimonas</taxon>
    </lineage>
</organism>
<evidence type="ECO:0000313" key="3">
    <source>
        <dbReference type="EMBL" id="WFG40446.1"/>
    </source>
</evidence>
<dbReference type="EMBL" id="CP046147">
    <property type="protein sequence ID" value="WFG40446.1"/>
    <property type="molecule type" value="Genomic_DNA"/>
</dbReference>
<evidence type="ECO:0000256" key="1">
    <source>
        <dbReference type="SAM" id="Phobius"/>
    </source>
</evidence>
<name>A0AAJ6CSP1_9CHLR</name>
<evidence type="ECO:0000313" key="2">
    <source>
        <dbReference type="EMBL" id="MDG0868010.1"/>
    </source>
</evidence>
<feature type="transmembrane region" description="Helical" evidence="1">
    <location>
        <begin position="51"/>
        <end position="69"/>
    </location>
</feature>
<keyword evidence="4" id="KW-1185">Reference proteome</keyword>